<proteinExistence type="predicted"/>
<comment type="caution">
    <text evidence="1">The sequence shown here is derived from an EMBL/GenBank/DDBJ whole genome shotgun (WGS) entry which is preliminary data.</text>
</comment>
<dbReference type="AlphaFoldDB" id="A0A8E0NA66"/>
<keyword evidence="2" id="KW-1185">Reference proteome</keyword>
<evidence type="ECO:0000313" key="1">
    <source>
        <dbReference type="EMBL" id="GAD57961.1"/>
    </source>
</evidence>
<reference evidence="2" key="1">
    <citation type="journal article" date="2013" name="Genome Announc.">
        <title>Draft Genome Sequence of the Dimorphic Prosthecate Bacterium Brevundimonas abyssalis TAR-001T.</title>
        <authorList>
            <person name="Tsubouchi T."/>
            <person name="Nishi S."/>
            <person name="Usui K."/>
            <person name="Shimane Y."/>
            <person name="Takaki Y."/>
            <person name="Maruyama T."/>
            <person name="Hatada Y."/>
        </authorList>
    </citation>
    <scope>NUCLEOTIDE SEQUENCE [LARGE SCALE GENOMIC DNA]</scope>
    <source>
        <strain evidence="2">TAR-001</strain>
    </source>
</reference>
<sequence length="217" mass="23902">MVKVESMRAEDGFDLSGARMPLPAEQVDRVLGLFVEYGLTDRITLQAKGDWQDGEDAFVDYQGRGPVELGVRVNVWRGDWTVLSVYAGHAWGGDARNAVYAPPGAGNSDWDLRVLAGRSFAWRGAFVELQAARRLRDGLPDETRLDLTAGAELAPGWSVLNQVFAGRSEQGSEWANLETSVVRTSGVWSLQAGWRQTVAGRNVPESRGPILAVWRRF</sequence>
<accession>A0A8E0NA66</accession>
<dbReference type="Proteomes" id="UP000016569">
    <property type="component" value="Unassembled WGS sequence"/>
</dbReference>
<organism evidence="1 2">
    <name type="scientific">Brevundimonas abyssalis TAR-001</name>
    <dbReference type="NCBI Taxonomy" id="1391729"/>
    <lineage>
        <taxon>Bacteria</taxon>
        <taxon>Pseudomonadati</taxon>
        <taxon>Pseudomonadota</taxon>
        <taxon>Alphaproteobacteria</taxon>
        <taxon>Caulobacterales</taxon>
        <taxon>Caulobacteraceae</taxon>
        <taxon>Brevundimonas</taxon>
    </lineage>
</organism>
<evidence type="ECO:0000313" key="2">
    <source>
        <dbReference type="Proteomes" id="UP000016569"/>
    </source>
</evidence>
<name>A0A8E0NA66_9CAUL</name>
<dbReference type="EMBL" id="BATC01000002">
    <property type="protein sequence ID" value="GAD57961.1"/>
    <property type="molecule type" value="Genomic_DNA"/>
</dbReference>
<protein>
    <submittedName>
        <fullName evidence="1">Uncharacterized protein</fullName>
    </submittedName>
</protein>
<gene>
    <name evidence="1" type="ORF">MBEBAB_0211</name>
</gene>